<dbReference type="OrthoDB" id="6630778at2759"/>
<reference evidence="2" key="2">
    <citation type="submission" date="2022-06" db="UniProtKB">
        <authorList>
            <consortium name="EnsemblMetazoa"/>
        </authorList>
    </citation>
    <scope>IDENTIFICATION</scope>
</reference>
<keyword evidence="3" id="KW-1185">Reference proteome</keyword>
<dbReference type="KEGG" id="api:107883263"/>
<accession>A0A8R2JKP9</accession>
<dbReference type="EnsemblMetazoa" id="XM_029485112.1">
    <property type="protein sequence ID" value="XP_029340972.1"/>
    <property type="gene ID" value="LOC107883263"/>
</dbReference>
<dbReference type="Proteomes" id="UP000007819">
    <property type="component" value="Chromosome X"/>
</dbReference>
<organism evidence="2 3">
    <name type="scientific">Acyrthosiphon pisum</name>
    <name type="common">Pea aphid</name>
    <dbReference type="NCBI Taxonomy" id="7029"/>
    <lineage>
        <taxon>Eukaryota</taxon>
        <taxon>Metazoa</taxon>
        <taxon>Ecdysozoa</taxon>
        <taxon>Arthropoda</taxon>
        <taxon>Hexapoda</taxon>
        <taxon>Insecta</taxon>
        <taxon>Pterygota</taxon>
        <taxon>Neoptera</taxon>
        <taxon>Paraneoptera</taxon>
        <taxon>Hemiptera</taxon>
        <taxon>Sternorrhyncha</taxon>
        <taxon>Aphidomorpha</taxon>
        <taxon>Aphidoidea</taxon>
        <taxon>Aphididae</taxon>
        <taxon>Macrosiphini</taxon>
        <taxon>Acyrthosiphon</taxon>
    </lineage>
</organism>
<reference evidence="3" key="1">
    <citation type="submission" date="2010-06" db="EMBL/GenBank/DDBJ databases">
        <authorList>
            <person name="Jiang H."/>
            <person name="Abraham K."/>
            <person name="Ali S."/>
            <person name="Alsbrooks S.L."/>
            <person name="Anim B.N."/>
            <person name="Anosike U.S."/>
            <person name="Attaway T."/>
            <person name="Bandaranaike D.P."/>
            <person name="Battles P.K."/>
            <person name="Bell S.N."/>
            <person name="Bell A.V."/>
            <person name="Beltran B."/>
            <person name="Bickham C."/>
            <person name="Bustamante Y."/>
            <person name="Caleb T."/>
            <person name="Canada A."/>
            <person name="Cardenas V."/>
            <person name="Carter K."/>
            <person name="Chacko J."/>
            <person name="Chandrabose M.N."/>
            <person name="Chavez D."/>
            <person name="Chavez A."/>
            <person name="Chen L."/>
            <person name="Chu H.-S."/>
            <person name="Claassen K.J."/>
            <person name="Cockrell R."/>
            <person name="Collins M."/>
            <person name="Cooper J.A."/>
            <person name="Cree A."/>
            <person name="Curry S.M."/>
            <person name="Da Y."/>
            <person name="Dao M.D."/>
            <person name="Das B."/>
            <person name="Davila M.-L."/>
            <person name="Davy-Carroll L."/>
            <person name="Denson S."/>
            <person name="Dinh H."/>
            <person name="Ebong V.E."/>
            <person name="Edwards J.R."/>
            <person name="Egan A."/>
            <person name="El-Daye J."/>
            <person name="Escobedo L."/>
            <person name="Fernandez S."/>
            <person name="Fernando P.R."/>
            <person name="Flagg N."/>
            <person name="Forbes L.D."/>
            <person name="Fowler R.G."/>
            <person name="Fu Q."/>
            <person name="Gabisi R.A."/>
            <person name="Ganer J."/>
            <person name="Garbino Pronczuk A."/>
            <person name="Garcia R.M."/>
            <person name="Garner T."/>
            <person name="Garrett T.E."/>
            <person name="Gonzalez D.A."/>
            <person name="Hamid H."/>
            <person name="Hawkins E.S."/>
            <person name="Hirani K."/>
            <person name="Hogues M.E."/>
            <person name="Hollins B."/>
            <person name="Hsiao C.-H."/>
            <person name="Jabil R."/>
            <person name="James M.L."/>
            <person name="Jhangiani S.N."/>
            <person name="Johnson B."/>
            <person name="Johnson Q."/>
            <person name="Joshi V."/>
            <person name="Kalu J.B."/>
            <person name="Kam C."/>
            <person name="Kashfia A."/>
            <person name="Keebler J."/>
            <person name="Kisamo H."/>
            <person name="Kovar C.L."/>
            <person name="Lago L.A."/>
            <person name="Lai C.-Y."/>
            <person name="Laidlaw J."/>
            <person name="Lara F."/>
            <person name="Le T.-K."/>
            <person name="Lee S.L."/>
            <person name="Legall F.H."/>
            <person name="Lemon S.J."/>
            <person name="Lewis L.R."/>
            <person name="Li B."/>
            <person name="Liu Y."/>
            <person name="Liu Y.-S."/>
            <person name="Lopez J."/>
            <person name="Lozado R.J."/>
            <person name="Lu J."/>
            <person name="Madu R.C."/>
            <person name="Maheshwari M."/>
            <person name="Maheshwari R."/>
            <person name="Malloy K."/>
            <person name="Martinez E."/>
            <person name="Mathew T."/>
            <person name="Mercado I.C."/>
            <person name="Mercado C."/>
            <person name="Meyer B."/>
            <person name="Montgomery K."/>
            <person name="Morgan M.B."/>
            <person name="Munidasa M."/>
            <person name="Nazareth L.V."/>
            <person name="Nelson J."/>
            <person name="Ng B.M."/>
            <person name="Nguyen N.B."/>
            <person name="Nguyen P.Q."/>
            <person name="Nguyen T."/>
            <person name="Obregon M."/>
            <person name="Okwuonu G.O."/>
            <person name="Onwere C.G."/>
            <person name="Orozco G."/>
            <person name="Parra A."/>
            <person name="Patel S."/>
            <person name="Patil S."/>
            <person name="Perez A."/>
            <person name="Perez Y."/>
            <person name="Pham C."/>
            <person name="Primus E.L."/>
            <person name="Pu L.-L."/>
            <person name="Puazo M."/>
            <person name="Qin X."/>
            <person name="Quiroz J.B."/>
            <person name="Reese J."/>
            <person name="Richards S."/>
            <person name="Rives C.M."/>
            <person name="Robberts R."/>
            <person name="Ruiz S.J."/>
            <person name="Ruiz M.J."/>
            <person name="Santibanez J."/>
            <person name="Schneider B.W."/>
            <person name="Sisson I."/>
            <person name="Smith M."/>
            <person name="Sodergren E."/>
            <person name="Song X.-Z."/>
            <person name="Song B.B."/>
            <person name="Summersgill H."/>
            <person name="Thelus R."/>
            <person name="Thornton R.D."/>
            <person name="Trejos Z.Y."/>
            <person name="Usmani K."/>
            <person name="Vattathil S."/>
            <person name="Villasana D."/>
            <person name="Walker D.L."/>
            <person name="Wang S."/>
            <person name="Wang K."/>
            <person name="White C.S."/>
            <person name="Williams A.C."/>
            <person name="Williamson J."/>
            <person name="Wilson K."/>
            <person name="Woghiren I.O."/>
            <person name="Woodworth J.R."/>
            <person name="Worley K.C."/>
            <person name="Wright R.A."/>
            <person name="Wu W."/>
            <person name="Young L."/>
            <person name="Zhang L."/>
            <person name="Zhang J."/>
            <person name="Zhu Y."/>
            <person name="Muzny D.M."/>
            <person name="Weinstock G."/>
            <person name="Gibbs R.A."/>
        </authorList>
    </citation>
    <scope>NUCLEOTIDE SEQUENCE [LARGE SCALE GENOMIC DNA]</scope>
    <source>
        <strain evidence="3">LSR1</strain>
    </source>
</reference>
<dbReference type="AlphaFoldDB" id="A0A8R2JKP9"/>
<evidence type="ECO:0000256" key="1">
    <source>
        <dbReference type="SAM" id="MobiDB-lite"/>
    </source>
</evidence>
<evidence type="ECO:0000313" key="3">
    <source>
        <dbReference type="Proteomes" id="UP000007819"/>
    </source>
</evidence>
<feature type="compositionally biased region" description="Polar residues" evidence="1">
    <location>
        <begin position="41"/>
        <end position="93"/>
    </location>
</feature>
<dbReference type="RefSeq" id="XP_029340972.1">
    <property type="nucleotide sequence ID" value="XM_029485112.1"/>
</dbReference>
<evidence type="ECO:0000313" key="2">
    <source>
        <dbReference type="EnsemblMetazoa" id="XP_029340972.1"/>
    </source>
</evidence>
<feature type="compositionally biased region" description="Polar residues" evidence="1">
    <location>
        <begin position="100"/>
        <end position="116"/>
    </location>
</feature>
<proteinExistence type="predicted"/>
<name>A0A8R2JKP9_ACYPI</name>
<feature type="region of interest" description="Disordered" evidence="1">
    <location>
        <begin position="41"/>
        <end position="116"/>
    </location>
</feature>
<dbReference type="GeneID" id="107883263"/>
<sequence length="148" mass="16858">MYWELGLHKKCRVSNVRTEKMMSVGVYRVRTKCLVPGQSPIYSEPSSDYQSNSKHSRQSPNYNEPSSSHLQTNSKNARRSLSYSREPSNVYQSDSKHFRPSTSYNEPSSGHSETNSSNIMNIHVQVQTILINLPAVVVKLTQIFKTAY</sequence>
<protein>
    <submittedName>
        <fullName evidence="2">Uncharacterized protein</fullName>
    </submittedName>
</protein>